<accession>A0ABW3MYL4</accession>
<sequence>MEVLVLPTPAEVARRAAEVVVDGLVGAGRPEPVLGLATGSSPLGLYAELANAVAAGRLDLTHARGFALDEYVGLTPGHPQSYREVLLREVCAPLGLPPERLHVPDGSGVDEAALVAGAAAYERLLEGAGGVDVQILGIGANGHLGFNEPGSALSSRTRVKRLSDRTRADNARFFDGTEEVPTHCVTQGLGTVLDARRLLLVASGVAKAEAVAAALEGPLSASCPASVLQWHADAVAVLDEDAARLLRNRHYYDASAAGLAERHTRSSKAW</sequence>
<dbReference type="CDD" id="cd01399">
    <property type="entry name" value="GlcN6P_deaminase"/>
    <property type="match status" value="1"/>
</dbReference>
<keyword evidence="1" id="KW-0378">Hydrolase</keyword>
<gene>
    <name evidence="4" type="ORF">ACFQ2V_12625</name>
</gene>
<dbReference type="EMBL" id="JBHTKH010000007">
    <property type="protein sequence ID" value="MFD1055153.1"/>
    <property type="molecule type" value="Genomic_DNA"/>
</dbReference>
<name>A0ABW3MYL4_9MICO</name>
<keyword evidence="2" id="KW-0119">Carbohydrate metabolism</keyword>
<dbReference type="RefSeq" id="WP_386053052.1">
    <property type="nucleotide sequence ID" value="NZ_JBHTKH010000007.1"/>
</dbReference>
<protein>
    <submittedName>
        <fullName evidence="4">Glucosamine-6-phosphate deaminase</fullName>
    </submittedName>
</protein>
<keyword evidence="5" id="KW-1185">Reference proteome</keyword>
<comment type="caution">
    <text evidence="4">The sequence shown here is derived from an EMBL/GenBank/DDBJ whole genome shotgun (WGS) entry which is preliminary data.</text>
</comment>
<dbReference type="Pfam" id="PF01182">
    <property type="entry name" value="Glucosamine_iso"/>
    <property type="match status" value="1"/>
</dbReference>
<proteinExistence type="predicted"/>
<dbReference type="InterPro" id="IPR037171">
    <property type="entry name" value="NagB/RpiA_transferase-like"/>
</dbReference>
<dbReference type="PANTHER" id="PTHR11280">
    <property type="entry name" value="GLUCOSAMINE-6-PHOSPHATE ISOMERASE"/>
    <property type="match status" value="1"/>
</dbReference>
<dbReference type="PANTHER" id="PTHR11280:SF5">
    <property type="entry name" value="GLUCOSAMINE-6-PHOSPHATE ISOMERASE"/>
    <property type="match status" value="1"/>
</dbReference>
<dbReference type="InterPro" id="IPR004547">
    <property type="entry name" value="Glucosamine6P_isomerase"/>
</dbReference>
<dbReference type="InterPro" id="IPR018321">
    <property type="entry name" value="Glucosamine6P_isomerase_CS"/>
</dbReference>
<evidence type="ECO:0000259" key="3">
    <source>
        <dbReference type="Pfam" id="PF01182"/>
    </source>
</evidence>
<dbReference type="InterPro" id="IPR006148">
    <property type="entry name" value="Glc/Gal-6P_isomerase"/>
</dbReference>
<feature type="domain" description="Glucosamine/galactosamine-6-phosphate isomerase" evidence="3">
    <location>
        <begin position="8"/>
        <end position="230"/>
    </location>
</feature>
<dbReference type="PROSITE" id="PS01161">
    <property type="entry name" value="GLC_GALNAC_ISOMERASE"/>
    <property type="match status" value="1"/>
</dbReference>
<organism evidence="4 5">
    <name type="scientific">Terrabacter terrigena</name>
    <dbReference type="NCBI Taxonomy" id="574718"/>
    <lineage>
        <taxon>Bacteria</taxon>
        <taxon>Bacillati</taxon>
        <taxon>Actinomycetota</taxon>
        <taxon>Actinomycetes</taxon>
        <taxon>Micrococcales</taxon>
        <taxon>Intrasporangiaceae</taxon>
        <taxon>Terrabacter</taxon>
    </lineage>
</organism>
<evidence type="ECO:0000256" key="2">
    <source>
        <dbReference type="ARBA" id="ARBA00023277"/>
    </source>
</evidence>
<reference evidence="5" key="1">
    <citation type="journal article" date="2019" name="Int. J. Syst. Evol. Microbiol.">
        <title>The Global Catalogue of Microorganisms (GCM) 10K type strain sequencing project: providing services to taxonomists for standard genome sequencing and annotation.</title>
        <authorList>
            <consortium name="The Broad Institute Genomics Platform"/>
            <consortium name="The Broad Institute Genome Sequencing Center for Infectious Disease"/>
            <person name="Wu L."/>
            <person name="Ma J."/>
        </authorList>
    </citation>
    <scope>NUCLEOTIDE SEQUENCE [LARGE SCALE GENOMIC DNA]</scope>
    <source>
        <strain evidence="5">CCUG 57508</strain>
    </source>
</reference>
<evidence type="ECO:0000313" key="4">
    <source>
        <dbReference type="EMBL" id="MFD1055153.1"/>
    </source>
</evidence>
<dbReference type="SUPFAM" id="SSF100950">
    <property type="entry name" value="NagB/RpiA/CoA transferase-like"/>
    <property type="match status" value="1"/>
</dbReference>
<evidence type="ECO:0000256" key="1">
    <source>
        <dbReference type="ARBA" id="ARBA00022801"/>
    </source>
</evidence>
<dbReference type="Proteomes" id="UP001597046">
    <property type="component" value="Unassembled WGS sequence"/>
</dbReference>
<dbReference type="Gene3D" id="3.40.50.1360">
    <property type="match status" value="1"/>
</dbReference>
<evidence type="ECO:0000313" key="5">
    <source>
        <dbReference type="Proteomes" id="UP001597046"/>
    </source>
</evidence>